<name>A0A914KQC6_MELIC</name>
<dbReference type="Proteomes" id="UP000887563">
    <property type="component" value="Unplaced"/>
</dbReference>
<accession>A0A914KQC6</accession>
<keyword evidence="1" id="KW-1133">Transmembrane helix</keyword>
<reference evidence="3" key="1">
    <citation type="submission" date="2022-11" db="UniProtKB">
        <authorList>
            <consortium name="WormBaseParasite"/>
        </authorList>
    </citation>
    <scope>IDENTIFICATION</scope>
</reference>
<feature type="transmembrane region" description="Helical" evidence="1">
    <location>
        <begin position="57"/>
        <end position="81"/>
    </location>
</feature>
<sequence length="91" mass="11349">MHLFTFEYLKVWFFYFRRHISLRILVYLNSARRDESNGIYIEFRSWWAYTKVQSQCLLQFIVFWTFICLNFYLFILSFISFRLCDYVAVPP</sequence>
<evidence type="ECO:0000313" key="3">
    <source>
        <dbReference type="WBParaSite" id="Minc3s00075g03685"/>
    </source>
</evidence>
<proteinExistence type="predicted"/>
<dbReference type="WBParaSite" id="Minc3s00075g03685">
    <property type="protein sequence ID" value="Minc3s00075g03685"/>
    <property type="gene ID" value="Minc3s00075g03685"/>
</dbReference>
<keyword evidence="1" id="KW-0472">Membrane</keyword>
<dbReference type="AlphaFoldDB" id="A0A914KQC6"/>
<organism evidence="2 3">
    <name type="scientific">Meloidogyne incognita</name>
    <name type="common">Southern root-knot nematode worm</name>
    <name type="synonym">Oxyuris incognita</name>
    <dbReference type="NCBI Taxonomy" id="6306"/>
    <lineage>
        <taxon>Eukaryota</taxon>
        <taxon>Metazoa</taxon>
        <taxon>Ecdysozoa</taxon>
        <taxon>Nematoda</taxon>
        <taxon>Chromadorea</taxon>
        <taxon>Rhabditida</taxon>
        <taxon>Tylenchina</taxon>
        <taxon>Tylenchomorpha</taxon>
        <taxon>Tylenchoidea</taxon>
        <taxon>Meloidogynidae</taxon>
        <taxon>Meloidogyninae</taxon>
        <taxon>Meloidogyne</taxon>
        <taxon>Meloidogyne incognita group</taxon>
    </lineage>
</organism>
<evidence type="ECO:0000256" key="1">
    <source>
        <dbReference type="SAM" id="Phobius"/>
    </source>
</evidence>
<protein>
    <submittedName>
        <fullName evidence="3">Candidate secreted effector</fullName>
    </submittedName>
</protein>
<keyword evidence="2" id="KW-1185">Reference proteome</keyword>
<keyword evidence="1" id="KW-0812">Transmembrane</keyword>
<evidence type="ECO:0000313" key="2">
    <source>
        <dbReference type="Proteomes" id="UP000887563"/>
    </source>
</evidence>